<dbReference type="EMBL" id="LBTR01000019">
    <property type="protein sequence ID" value="KKQ44983.1"/>
    <property type="molecule type" value="Genomic_DNA"/>
</dbReference>
<dbReference type="Proteomes" id="UP000034603">
    <property type="component" value="Unassembled WGS sequence"/>
</dbReference>
<name>A0A0G0HPA2_9BACT</name>
<accession>A0A0G0HPA2</accession>
<reference evidence="1 2" key="1">
    <citation type="journal article" date="2015" name="Nature">
        <title>rRNA introns, odd ribosomes, and small enigmatic genomes across a large radiation of phyla.</title>
        <authorList>
            <person name="Brown C.T."/>
            <person name="Hug L.A."/>
            <person name="Thomas B.C."/>
            <person name="Sharon I."/>
            <person name="Castelle C.J."/>
            <person name="Singh A."/>
            <person name="Wilkins M.J."/>
            <person name="Williams K.H."/>
            <person name="Banfield J.F."/>
        </authorList>
    </citation>
    <scope>NUCLEOTIDE SEQUENCE [LARGE SCALE GENOMIC DNA]</scope>
</reference>
<organism evidence="1 2">
    <name type="scientific">Candidatus Woesebacteria bacterium GW2011_GWA1_37_8</name>
    <dbReference type="NCBI Taxonomy" id="1618546"/>
    <lineage>
        <taxon>Bacteria</taxon>
        <taxon>Candidatus Woeseibacteriota</taxon>
    </lineage>
</organism>
<gene>
    <name evidence="1" type="ORF">US62_C0019G0015</name>
</gene>
<dbReference type="InterPro" id="IPR029068">
    <property type="entry name" value="Glyas_Bleomycin-R_OHBP_Dase"/>
</dbReference>
<dbReference type="PANTHER" id="PTHR37519">
    <property type="match status" value="1"/>
</dbReference>
<dbReference type="InterPro" id="IPR010393">
    <property type="entry name" value="DUF991_YecM-like"/>
</dbReference>
<dbReference type="PANTHER" id="PTHR37519:SF1">
    <property type="entry name" value="DIHYDROXYBIPHENYL DIOXYGENASE DOMAIN-CONTAINING PROTEIN"/>
    <property type="match status" value="1"/>
</dbReference>
<evidence type="ECO:0008006" key="3">
    <source>
        <dbReference type="Google" id="ProtNLM"/>
    </source>
</evidence>
<evidence type="ECO:0000313" key="2">
    <source>
        <dbReference type="Proteomes" id="UP000034603"/>
    </source>
</evidence>
<dbReference type="Pfam" id="PF06185">
    <property type="entry name" value="YecM"/>
    <property type="match status" value="1"/>
</dbReference>
<dbReference type="AlphaFoldDB" id="A0A0G0HPA2"/>
<protein>
    <recommendedName>
        <fullName evidence="3">VOC domain-containing protein</fullName>
    </recommendedName>
</protein>
<dbReference type="SUPFAM" id="SSF54593">
    <property type="entry name" value="Glyoxalase/Bleomycin resistance protein/Dihydroxybiphenyl dioxygenase"/>
    <property type="match status" value="1"/>
</dbReference>
<sequence>MSNFEILGNYEKFLKDSLKETENIGISTVGYEIDHVCFRVSSTREYDLYKRKLLKISSAFLENIVHGRPISKFILKTPLEVEGYSVSLVELPSPKENRQYKTGLEHIEVVVGNDFESFLNRYKNLFSGEENVTTLNHTVFVTLKGGRTIKFHRFPLTKVVRSEGYNFVKL</sequence>
<evidence type="ECO:0000313" key="1">
    <source>
        <dbReference type="EMBL" id="KKQ44983.1"/>
    </source>
</evidence>
<comment type="caution">
    <text evidence="1">The sequence shown here is derived from an EMBL/GenBank/DDBJ whole genome shotgun (WGS) entry which is preliminary data.</text>
</comment>
<dbReference type="Gene3D" id="3.10.180.10">
    <property type="entry name" value="2,3-Dihydroxybiphenyl 1,2-Dioxygenase, domain 1"/>
    <property type="match status" value="1"/>
</dbReference>
<proteinExistence type="predicted"/>